<organism evidence="3 4">
    <name type="scientific">Salicibibacter kimchii</name>
    <dbReference type="NCBI Taxonomy" id="2099786"/>
    <lineage>
        <taxon>Bacteria</taxon>
        <taxon>Bacillati</taxon>
        <taxon>Bacillota</taxon>
        <taxon>Bacilli</taxon>
        <taxon>Bacillales</taxon>
        <taxon>Bacillaceae</taxon>
        <taxon>Salicibibacter</taxon>
    </lineage>
</organism>
<reference evidence="3 4" key="1">
    <citation type="journal article" date="2018" name="J. Microbiol.">
        <title>Salicibibacter kimchii gen. nov., sp. nov., a moderately halophilic and alkalitolerant bacterium in the family Bacillaceae, isolated from kimchi.</title>
        <authorList>
            <person name="Jang J.Y."/>
            <person name="Oh Y.J."/>
            <person name="Lim S.K."/>
            <person name="Park H.K."/>
            <person name="Lee C."/>
            <person name="Kim J.Y."/>
            <person name="Lee M.A."/>
            <person name="Choi H.J."/>
        </authorList>
    </citation>
    <scope>NUCLEOTIDE SEQUENCE [LARGE SCALE GENOMIC DNA]</scope>
    <source>
        <strain evidence="3 4">NKC1-1</strain>
    </source>
</reference>
<protein>
    <recommendedName>
        <fullName evidence="2">Cell wall-active antibiotics response LiaF-like C-terminal domain-containing protein</fullName>
    </recommendedName>
</protein>
<keyword evidence="4" id="KW-1185">Reference proteome</keyword>
<dbReference type="AlphaFoldDB" id="A0A345C3F0"/>
<dbReference type="InterPro" id="IPR024425">
    <property type="entry name" value="LiaF-like_C"/>
</dbReference>
<proteinExistence type="predicted"/>
<evidence type="ECO:0000256" key="1">
    <source>
        <dbReference type="SAM" id="Phobius"/>
    </source>
</evidence>
<keyword evidence="1" id="KW-0812">Transmembrane</keyword>
<dbReference type="RefSeq" id="WP_114375819.1">
    <property type="nucleotide sequence ID" value="NZ_CP031092.1"/>
</dbReference>
<dbReference type="Proteomes" id="UP000252100">
    <property type="component" value="Chromosome"/>
</dbReference>
<dbReference type="EMBL" id="CP031092">
    <property type="protein sequence ID" value="AXF57731.1"/>
    <property type="molecule type" value="Genomic_DNA"/>
</dbReference>
<dbReference type="Pfam" id="PF09922">
    <property type="entry name" value="LiaF-like_C"/>
    <property type="match status" value="1"/>
</dbReference>
<name>A0A345C3F0_9BACI</name>
<keyword evidence="1" id="KW-0472">Membrane</keyword>
<dbReference type="KEGG" id="rue:DT065_18310"/>
<accession>A0A345C3F0</accession>
<dbReference type="OrthoDB" id="2351415at2"/>
<feature type="transmembrane region" description="Helical" evidence="1">
    <location>
        <begin position="6"/>
        <end position="23"/>
    </location>
</feature>
<gene>
    <name evidence="3" type="ORF">DT065_18310</name>
</gene>
<evidence type="ECO:0000313" key="3">
    <source>
        <dbReference type="EMBL" id="AXF57731.1"/>
    </source>
</evidence>
<evidence type="ECO:0000259" key="2">
    <source>
        <dbReference type="Pfam" id="PF09922"/>
    </source>
</evidence>
<sequence length="250" mass="27490">MERSRISMLFMFVLASGLIFQLLMAGVSLFGFILPLIFAFIALFCVFTMHKSGTYFFMALSAALMAGYWTTIGTWIFLVAIPVLFLIIAMLKKSGKVIDVDKDLGGNGKVQPSSKPAQTQLVVPKSKWVVLGDYKLKKQAFSIQDEVELNVLLGSASIDMSRAAIEVESIDFAVLDVLSETKINLPEEWSATVEIVSVLGSVKVLGHKEEGAFDRTTLQFGEPEQSFGHLNVKVTTVLGEVKISQKNRNS</sequence>
<evidence type="ECO:0000313" key="4">
    <source>
        <dbReference type="Proteomes" id="UP000252100"/>
    </source>
</evidence>
<keyword evidence="1" id="KW-1133">Transmembrane helix</keyword>
<feature type="transmembrane region" description="Helical" evidence="1">
    <location>
        <begin position="55"/>
        <end position="88"/>
    </location>
</feature>
<feature type="domain" description="Cell wall-active antibiotics response LiaF-like C-terminal" evidence="2">
    <location>
        <begin position="131"/>
        <end position="243"/>
    </location>
</feature>